<feature type="domain" description="DUF8204" evidence="2">
    <location>
        <begin position="43"/>
        <end position="131"/>
    </location>
</feature>
<keyword evidence="4" id="KW-1185">Reference proteome</keyword>
<evidence type="ECO:0000313" key="3">
    <source>
        <dbReference type="EMBL" id="CAI0392931.1"/>
    </source>
</evidence>
<protein>
    <recommendedName>
        <fullName evidence="2">DUF8204 domain-containing protein</fullName>
    </recommendedName>
</protein>
<dbReference type="AlphaFoldDB" id="A0AAV0I5Y4"/>
<accession>A0AAV0I5Y4</accession>
<feature type="region of interest" description="Disordered" evidence="1">
    <location>
        <begin position="1"/>
        <end position="45"/>
    </location>
</feature>
<organism evidence="3 4">
    <name type="scientific">Linum tenue</name>
    <dbReference type="NCBI Taxonomy" id="586396"/>
    <lineage>
        <taxon>Eukaryota</taxon>
        <taxon>Viridiplantae</taxon>
        <taxon>Streptophyta</taxon>
        <taxon>Embryophyta</taxon>
        <taxon>Tracheophyta</taxon>
        <taxon>Spermatophyta</taxon>
        <taxon>Magnoliopsida</taxon>
        <taxon>eudicotyledons</taxon>
        <taxon>Gunneridae</taxon>
        <taxon>Pentapetalae</taxon>
        <taxon>rosids</taxon>
        <taxon>fabids</taxon>
        <taxon>Malpighiales</taxon>
        <taxon>Linaceae</taxon>
        <taxon>Linum</taxon>
    </lineage>
</organism>
<comment type="caution">
    <text evidence="3">The sequence shown here is derived from an EMBL/GenBank/DDBJ whole genome shotgun (WGS) entry which is preliminary data.</text>
</comment>
<feature type="compositionally biased region" description="Basic and acidic residues" evidence="1">
    <location>
        <begin position="18"/>
        <end position="32"/>
    </location>
</feature>
<evidence type="ECO:0000256" key="1">
    <source>
        <dbReference type="SAM" id="MobiDB-lite"/>
    </source>
</evidence>
<gene>
    <name evidence="3" type="ORF">LITE_LOCUS7739</name>
</gene>
<proteinExistence type="predicted"/>
<evidence type="ECO:0000259" key="2">
    <source>
        <dbReference type="Pfam" id="PF26631"/>
    </source>
</evidence>
<dbReference type="Proteomes" id="UP001154282">
    <property type="component" value="Unassembled WGS sequence"/>
</dbReference>
<dbReference type="InterPro" id="IPR058517">
    <property type="entry name" value="DUF8204"/>
</dbReference>
<dbReference type="Pfam" id="PF26631">
    <property type="entry name" value="DUF8204"/>
    <property type="match status" value="1"/>
</dbReference>
<reference evidence="3" key="1">
    <citation type="submission" date="2022-08" db="EMBL/GenBank/DDBJ databases">
        <authorList>
            <person name="Gutierrez-Valencia J."/>
        </authorList>
    </citation>
    <scope>NUCLEOTIDE SEQUENCE</scope>
</reference>
<dbReference type="PANTHER" id="PTHR34566:SF2">
    <property type="entry name" value="ALTERED INHERITANCE OF MITOCHONDRIA PROTEIN"/>
    <property type="match status" value="1"/>
</dbReference>
<evidence type="ECO:0000313" key="4">
    <source>
        <dbReference type="Proteomes" id="UP001154282"/>
    </source>
</evidence>
<name>A0AAV0I5Y4_9ROSI</name>
<feature type="compositionally biased region" description="Gly residues" evidence="1">
    <location>
        <begin position="33"/>
        <end position="43"/>
    </location>
</feature>
<dbReference type="PANTHER" id="PTHR34566">
    <property type="entry name" value="ALTERED INHERITANCE OF MITOCHONDRIA PROTEIN"/>
    <property type="match status" value="1"/>
</dbReference>
<sequence length="227" mass="24514">MEPSKDFDGGGDEGGGSSDDKSKQIDNQKPEEGGGGAAAGGLKGKSCKGYLYYSSVLKSNGSNPRCIGIPRTLPSGTNFGAGRSEHQSDKEKDLNDFYYGCAGYSVYVNGDHSADKEELKTRLPGCIGLESLQLLVNKKVINSSTSAPAPAQHREDMLSVGVKDGRSESPRPQMPKPLQTPTDDFLARFTRNANLVASGVARNMRRVGNHIKDTVDDIFFPFRRRPK</sequence>
<dbReference type="EMBL" id="CAMGYJ010000003">
    <property type="protein sequence ID" value="CAI0392931.1"/>
    <property type="molecule type" value="Genomic_DNA"/>
</dbReference>